<proteinExistence type="predicted"/>
<comment type="subcellular location">
    <subcellularLocation>
        <location evidence="1">Cell membrane</location>
        <topology evidence="1">Multi-pass membrane protein</topology>
    </subcellularLocation>
</comment>
<feature type="transmembrane region" description="Helical" evidence="6">
    <location>
        <begin position="177"/>
        <end position="197"/>
    </location>
</feature>
<evidence type="ECO:0000313" key="8">
    <source>
        <dbReference type="Proteomes" id="UP001054945"/>
    </source>
</evidence>
<name>A0AAV4MIQ0_CAEEX</name>
<protein>
    <recommendedName>
        <fullName evidence="9">Gustatory receptor</fullName>
    </recommendedName>
</protein>
<evidence type="ECO:0000256" key="1">
    <source>
        <dbReference type="ARBA" id="ARBA00004651"/>
    </source>
</evidence>
<dbReference type="GO" id="GO:0005886">
    <property type="term" value="C:plasma membrane"/>
    <property type="evidence" value="ECO:0007669"/>
    <property type="project" value="UniProtKB-SubCell"/>
</dbReference>
<dbReference type="Proteomes" id="UP001054945">
    <property type="component" value="Unassembled WGS sequence"/>
</dbReference>
<feature type="transmembrane region" description="Helical" evidence="6">
    <location>
        <begin position="294"/>
        <end position="312"/>
    </location>
</feature>
<keyword evidence="3 6" id="KW-0812">Transmembrane</keyword>
<evidence type="ECO:0000256" key="5">
    <source>
        <dbReference type="ARBA" id="ARBA00023136"/>
    </source>
</evidence>
<accession>A0AAV4MIQ0</accession>
<reference evidence="7 8" key="1">
    <citation type="submission" date="2021-06" db="EMBL/GenBank/DDBJ databases">
        <title>Caerostris extrusa draft genome.</title>
        <authorList>
            <person name="Kono N."/>
            <person name="Arakawa K."/>
        </authorList>
    </citation>
    <scope>NUCLEOTIDE SEQUENCE [LARGE SCALE GENOMIC DNA]</scope>
</reference>
<feature type="transmembrane region" description="Helical" evidence="6">
    <location>
        <begin position="109"/>
        <end position="133"/>
    </location>
</feature>
<evidence type="ECO:0008006" key="9">
    <source>
        <dbReference type="Google" id="ProtNLM"/>
    </source>
</evidence>
<dbReference type="EMBL" id="BPLR01002215">
    <property type="protein sequence ID" value="GIX71351.1"/>
    <property type="molecule type" value="Genomic_DNA"/>
</dbReference>
<keyword evidence="4 6" id="KW-1133">Transmembrane helix</keyword>
<dbReference type="Pfam" id="PF08395">
    <property type="entry name" value="7tm_7"/>
    <property type="match status" value="1"/>
</dbReference>
<dbReference type="GO" id="GO:0050909">
    <property type="term" value="P:sensory perception of taste"/>
    <property type="evidence" value="ECO:0007669"/>
    <property type="project" value="InterPro"/>
</dbReference>
<sequence length="315" mass="36142">MPKLAGRISEAIGFLLWYTLMTRRKELSNLFRNVCHLGDIFNLHVSKMAVTIGEVLTLFVLIGGWLAKIVLHEESDCKFLVRYYVLNTFTLPEGYNCKLFYVITLLNNSFLNIMKIFLAVIYTIICHFLTNILRTHSNFGDRITQKSKATVHSVTIERYLLRYESILKVLKHFEATLSFPIFLIQIVDLLGLLYGFIWIEARKLPLKSWVSHYWLPVYFTSLVSLVSFLCVSLTASSVHEASKECKNVQEIMLKQVLASNRKKNFKVVTLLLVAHQNPPLILSAWGFFYFTKGLVLVALGSVMTYSLLLIQISSN</sequence>
<keyword evidence="8" id="KW-1185">Reference proteome</keyword>
<feature type="transmembrane region" description="Helical" evidence="6">
    <location>
        <begin position="267"/>
        <end position="288"/>
    </location>
</feature>
<feature type="transmembrane region" description="Helical" evidence="6">
    <location>
        <begin position="83"/>
        <end position="103"/>
    </location>
</feature>
<comment type="caution">
    <text evidence="7">The sequence shown here is derived from an EMBL/GenBank/DDBJ whole genome shotgun (WGS) entry which is preliminary data.</text>
</comment>
<gene>
    <name evidence="7" type="primary">AVEN_116859_1</name>
    <name evidence="7" type="ORF">CEXT_183781</name>
</gene>
<organism evidence="7 8">
    <name type="scientific">Caerostris extrusa</name>
    <name type="common">Bark spider</name>
    <name type="synonym">Caerostris bankana</name>
    <dbReference type="NCBI Taxonomy" id="172846"/>
    <lineage>
        <taxon>Eukaryota</taxon>
        <taxon>Metazoa</taxon>
        <taxon>Ecdysozoa</taxon>
        <taxon>Arthropoda</taxon>
        <taxon>Chelicerata</taxon>
        <taxon>Arachnida</taxon>
        <taxon>Araneae</taxon>
        <taxon>Araneomorphae</taxon>
        <taxon>Entelegynae</taxon>
        <taxon>Araneoidea</taxon>
        <taxon>Araneidae</taxon>
        <taxon>Caerostris</taxon>
    </lineage>
</organism>
<keyword evidence="2" id="KW-1003">Cell membrane</keyword>
<feature type="transmembrane region" description="Helical" evidence="6">
    <location>
        <begin position="217"/>
        <end position="238"/>
    </location>
</feature>
<keyword evidence="5 6" id="KW-0472">Membrane</keyword>
<evidence type="ECO:0000256" key="6">
    <source>
        <dbReference type="SAM" id="Phobius"/>
    </source>
</evidence>
<evidence type="ECO:0000256" key="2">
    <source>
        <dbReference type="ARBA" id="ARBA00022475"/>
    </source>
</evidence>
<evidence type="ECO:0000256" key="4">
    <source>
        <dbReference type="ARBA" id="ARBA00022989"/>
    </source>
</evidence>
<evidence type="ECO:0000256" key="3">
    <source>
        <dbReference type="ARBA" id="ARBA00022692"/>
    </source>
</evidence>
<dbReference type="AlphaFoldDB" id="A0AAV4MIQ0"/>
<dbReference type="InterPro" id="IPR013604">
    <property type="entry name" value="7TM_chemorcpt"/>
</dbReference>
<feature type="transmembrane region" description="Helical" evidence="6">
    <location>
        <begin position="48"/>
        <end position="71"/>
    </location>
</feature>
<evidence type="ECO:0000313" key="7">
    <source>
        <dbReference type="EMBL" id="GIX71351.1"/>
    </source>
</evidence>